<dbReference type="Pfam" id="PF19054">
    <property type="entry name" value="DUF5753"/>
    <property type="match status" value="1"/>
</dbReference>
<dbReference type="RefSeq" id="WP_093842822.1">
    <property type="nucleotide sequence ID" value="NZ_CP054938.1"/>
</dbReference>
<reference evidence="3" key="1">
    <citation type="submission" date="2016-10" db="EMBL/GenBank/DDBJ databases">
        <authorList>
            <person name="Varghese N."/>
            <person name="Submissions S."/>
        </authorList>
    </citation>
    <scope>NUCLEOTIDE SEQUENCE [LARGE SCALE GENOMIC DNA]</scope>
    <source>
        <strain evidence="3">CGMCC 4.7047</strain>
    </source>
</reference>
<dbReference type="AlphaFoldDB" id="A0A1I6RVG9"/>
<dbReference type="SMART" id="SM00530">
    <property type="entry name" value="HTH_XRE"/>
    <property type="match status" value="1"/>
</dbReference>
<dbReference type="Pfam" id="PF13560">
    <property type="entry name" value="HTH_31"/>
    <property type="match status" value="1"/>
</dbReference>
<dbReference type="Gene3D" id="1.10.260.40">
    <property type="entry name" value="lambda repressor-like DNA-binding domains"/>
    <property type="match status" value="1"/>
</dbReference>
<feature type="domain" description="HTH cro/C1-type" evidence="1">
    <location>
        <begin position="15"/>
        <end position="69"/>
    </location>
</feature>
<dbReference type="STRING" id="1176198.SAMN05444716_103481"/>
<keyword evidence="3" id="KW-1185">Reference proteome</keyword>
<dbReference type="InterPro" id="IPR010982">
    <property type="entry name" value="Lambda_DNA-bd_dom_sf"/>
</dbReference>
<accession>A0A1I6RVG9</accession>
<protein>
    <submittedName>
        <fullName evidence="2">Helix-turn-helix domain-containing protein</fullName>
    </submittedName>
</protein>
<dbReference type="GO" id="GO:0003677">
    <property type="term" value="F:DNA binding"/>
    <property type="evidence" value="ECO:0007669"/>
    <property type="project" value="InterPro"/>
</dbReference>
<evidence type="ECO:0000259" key="1">
    <source>
        <dbReference type="PROSITE" id="PS50943"/>
    </source>
</evidence>
<dbReference type="EMBL" id="FPAB01000003">
    <property type="protein sequence ID" value="SFS68691.1"/>
    <property type="molecule type" value="Genomic_DNA"/>
</dbReference>
<dbReference type="PROSITE" id="PS50943">
    <property type="entry name" value="HTH_CROC1"/>
    <property type="match status" value="1"/>
</dbReference>
<sequence length="281" mass="31938">MASPSIQRRRLGIALRRAREQAGKTQEEAARTIDAASTKVSRMELGQNGIKLTDLNVLLDLYGVDGEQADWMRDLARSGRQRGRWGGYRNVIPDWFRQYLDLEEDATELRWYQAELVPGILQTEGYVRALHTTAPFQSTEADSDRQVKVRMERASVIDGPDAPQLRFILSESSLWRNVGGKTVMRGQLKHLAAVAQRPNIQLQVLPFDSESYETATFGFTILRFDHDASTDVVYLEDYMDADYLDRPDAVRAYSSLWDRLQAAALGPVESRRLILRMAEAE</sequence>
<organism evidence="2 3">
    <name type="scientific">Streptomyces harbinensis</name>
    <dbReference type="NCBI Taxonomy" id="1176198"/>
    <lineage>
        <taxon>Bacteria</taxon>
        <taxon>Bacillati</taxon>
        <taxon>Actinomycetota</taxon>
        <taxon>Actinomycetes</taxon>
        <taxon>Kitasatosporales</taxon>
        <taxon>Streptomycetaceae</taxon>
        <taxon>Streptomyces</taxon>
    </lineage>
</organism>
<dbReference type="CDD" id="cd00093">
    <property type="entry name" value="HTH_XRE"/>
    <property type="match status" value="1"/>
</dbReference>
<name>A0A1I6RVG9_9ACTN</name>
<evidence type="ECO:0000313" key="3">
    <source>
        <dbReference type="Proteomes" id="UP000198873"/>
    </source>
</evidence>
<dbReference type="Proteomes" id="UP000198873">
    <property type="component" value="Unassembled WGS sequence"/>
</dbReference>
<dbReference type="SUPFAM" id="SSF47413">
    <property type="entry name" value="lambda repressor-like DNA-binding domains"/>
    <property type="match status" value="1"/>
</dbReference>
<dbReference type="InterPro" id="IPR043917">
    <property type="entry name" value="DUF5753"/>
</dbReference>
<proteinExistence type="predicted"/>
<gene>
    <name evidence="2" type="ORF">SAMN05444716_103481</name>
</gene>
<evidence type="ECO:0000313" key="2">
    <source>
        <dbReference type="EMBL" id="SFS68691.1"/>
    </source>
</evidence>
<dbReference type="InterPro" id="IPR001387">
    <property type="entry name" value="Cro/C1-type_HTH"/>
</dbReference>